<keyword evidence="2" id="KW-1185">Reference proteome</keyword>
<evidence type="ECO:0000313" key="1">
    <source>
        <dbReference type="EMBL" id="KAG0473433.1"/>
    </source>
</evidence>
<organism evidence="1 2">
    <name type="scientific">Vanilla planifolia</name>
    <name type="common">Vanilla</name>
    <dbReference type="NCBI Taxonomy" id="51239"/>
    <lineage>
        <taxon>Eukaryota</taxon>
        <taxon>Viridiplantae</taxon>
        <taxon>Streptophyta</taxon>
        <taxon>Embryophyta</taxon>
        <taxon>Tracheophyta</taxon>
        <taxon>Spermatophyta</taxon>
        <taxon>Magnoliopsida</taxon>
        <taxon>Liliopsida</taxon>
        <taxon>Asparagales</taxon>
        <taxon>Orchidaceae</taxon>
        <taxon>Vanilloideae</taxon>
        <taxon>Vanilleae</taxon>
        <taxon>Vanilla</taxon>
    </lineage>
</organism>
<evidence type="ECO:0000313" key="2">
    <source>
        <dbReference type="Proteomes" id="UP000636800"/>
    </source>
</evidence>
<name>A0A835QRT7_VANPL</name>
<comment type="caution">
    <text evidence="1">The sequence shown here is derived from an EMBL/GenBank/DDBJ whole genome shotgun (WGS) entry which is preliminary data.</text>
</comment>
<dbReference type="AlphaFoldDB" id="A0A835QRT7"/>
<reference evidence="1 2" key="1">
    <citation type="journal article" date="2020" name="Nat. Food">
        <title>A phased Vanilla planifolia genome enables genetic improvement of flavour and production.</title>
        <authorList>
            <person name="Hasing T."/>
            <person name="Tang H."/>
            <person name="Brym M."/>
            <person name="Khazi F."/>
            <person name="Huang T."/>
            <person name="Chambers A.H."/>
        </authorList>
    </citation>
    <scope>NUCLEOTIDE SEQUENCE [LARGE SCALE GENOMIC DNA]</scope>
    <source>
        <tissue evidence="1">Leaf</tissue>
    </source>
</reference>
<protein>
    <submittedName>
        <fullName evidence="1">Uncharacterized protein</fullName>
    </submittedName>
</protein>
<accession>A0A835QRT7</accession>
<dbReference type="EMBL" id="JADCNL010000007">
    <property type="protein sequence ID" value="KAG0473433.1"/>
    <property type="molecule type" value="Genomic_DNA"/>
</dbReference>
<sequence>MLRSLKLPAFVWLQDLEPHHSPSLTANYTSQEHLPLFLYKLSRSPSVTVNAKILFSSSTKSICFFMNRTKGIPASNQLVYQAPFIVCNNKSHVRWPKFYWPSPKVREVMTDSSNFFDAPVQMGSSTKSTMDAQNLSAEELICSSAMFSFTAMKKSVLHS</sequence>
<proteinExistence type="predicted"/>
<gene>
    <name evidence="1" type="ORF">HPP92_015290</name>
</gene>
<dbReference type="Proteomes" id="UP000636800">
    <property type="component" value="Chromosome 7"/>
</dbReference>